<keyword evidence="4" id="KW-1185">Reference proteome</keyword>
<dbReference type="PROSITE" id="PS51674">
    <property type="entry name" value="4FE4S_WBL"/>
    <property type="match status" value="1"/>
</dbReference>
<feature type="domain" description="4Fe-4S Wbl-type" evidence="2">
    <location>
        <begin position="18"/>
        <end position="83"/>
    </location>
</feature>
<name>A0A3M8X0Q8_9ACTN</name>
<dbReference type="AlphaFoldDB" id="A0A3M8X0Q8"/>
<dbReference type="Pfam" id="PF02467">
    <property type="entry name" value="Whib"/>
    <property type="match status" value="1"/>
</dbReference>
<proteinExistence type="predicted"/>
<evidence type="ECO:0000313" key="3">
    <source>
        <dbReference type="EMBL" id="RNG34365.1"/>
    </source>
</evidence>
<organism evidence="3 4">
    <name type="scientific">Streptomyces botrytidirepellens</name>
    <dbReference type="NCBI Taxonomy" id="2486417"/>
    <lineage>
        <taxon>Bacteria</taxon>
        <taxon>Bacillati</taxon>
        <taxon>Actinomycetota</taxon>
        <taxon>Actinomycetes</taxon>
        <taxon>Kitasatosporales</taxon>
        <taxon>Streptomycetaceae</taxon>
        <taxon>Streptomyces</taxon>
    </lineage>
</organism>
<accession>A0A3M8X0Q8</accession>
<sequence>MSRADDRIPFPHTDAPLACRTDPKLFAIDDIANRAEREKTLATAKRACSGCPIVTSCLKWALANPELTPTGVWAATTHRDRNRLRKNLTQRLGTDWVGAVAEQDRRKQEKQRAARINPPTVREQAIARLDVELIPIRPAPYEPWKEPMTPSRQARNRAVLGAALSTKEVA</sequence>
<dbReference type="Proteomes" id="UP000275401">
    <property type="component" value="Unassembled WGS sequence"/>
</dbReference>
<comment type="caution">
    <text evidence="3">The sequence shown here is derived from an EMBL/GenBank/DDBJ whole genome shotgun (WGS) entry which is preliminary data.</text>
</comment>
<evidence type="ECO:0000256" key="1">
    <source>
        <dbReference type="SAM" id="MobiDB-lite"/>
    </source>
</evidence>
<gene>
    <name evidence="3" type="ORF">EEJ42_05595</name>
</gene>
<evidence type="ECO:0000259" key="2">
    <source>
        <dbReference type="PROSITE" id="PS51674"/>
    </source>
</evidence>
<protein>
    <submittedName>
        <fullName evidence="3">WhiB family transcriptional regulator</fullName>
    </submittedName>
</protein>
<dbReference type="InterPro" id="IPR034768">
    <property type="entry name" value="4FE4S_WBL"/>
</dbReference>
<dbReference type="RefSeq" id="WP_123098880.1">
    <property type="nucleotide sequence ID" value="NZ_RIBZ01000075.1"/>
</dbReference>
<dbReference type="EMBL" id="RIBZ01000075">
    <property type="protein sequence ID" value="RNG34365.1"/>
    <property type="molecule type" value="Genomic_DNA"/>
</dbReference>
<feature type="region of interest" description="Disordered" evidence="1">
    <location>
        <begin position="140"/>
        <end position="170"/>
    </location>
</feature>
<evidence type="ECO:0000313" key="4">
    <source>
        <dbReference type="Proteomes" id="UP000275401"/>
    </source>
</evidence>
<reference evidence="3 4" key="1">
    <citation type="submission" date="2018-11" db="EMBL/GenBank/DDBJ databases">
        <title>The Potential of Streptomyces as Biocontrol Agents against the Tomato grey mould, Botrytis cinerea (Gray mold) Frontiers in Microbiology.</title>
        <authorList>
            <person name="Li D."/>
        </authorList>
    </citation>
    <scope>NUCLEOTIDE SEQUENCE [LARGE SCALE GENOMIC DNA]</scope>
    <source>
        <strain evidence="3 4">NEAU-LD23</strain>
    </source>
</reference>